<dbReference type="GO" id="GO:0034244">
    <property type="term" value="P:negative regulation of transcription elongation by RNA polymerase II"/>
    <property type="evidence" value="ECO:0007669"/>
    <property type="project" value="TreeGrafter"/>
</dbReference>
<dbReference type="InterPro" id="IPR056557">
    <property type="entry name" value="NELF-A_N"/>
</dbReference>
<dbReference type="PROSITE" id="PS51838">
    <property type="entry name" value="HDAG"/>
    <property type="match status" value="1"/>
</dbReference>
<dbReference type="HOGENOM" id="CLU_259868_0_0_1"/>
<dbReference type="PANTHER" id="PTHR13328:SF4">
    <property type="entry name" value="NEGATIVE ELONGATION FACTOR A"/>
    <property type="match status" value="1"/>
</dbReference>
<dbReference type="STRING" id="7176.B0W910"/>
<dbReference type="InterPro" id="IPR037517">
    <property type="entry name" value="HDAG_dom"/>
</dbReference>
<evidence type="ECO:0000259" key="2">
    <source>
        <dbReference type="PROSITE" id="PS51838"/>
    </source>
</evidence>
<dbReference type="FunCoup" id="B0W910">
    <property type="interactions" value="1733"/>
</dbReference>
<dbReference type="OMA" id="YILAAPQ"/>
<keyword evidence="5" id="KW-1185">Reference proteome</keyword>
<feature type="region of interest" description="Disordered" evidence="1">
    <location>
        <begin position="199"/>
        <end position="316"/>
    </location>
</feature>
<dbReference type="OrthoDB" id="2135488at2759"/>
<feature type="compositionally biased region" description="Polar residues" evidence="1">
    <location>
        <begin position="1062"/>
        <end position="1072"/>
    </location>
</feature>
<evidence type="ECO:0000313" key="3">
    <source>
        <dbReference type="EMBL" id="EDS39448.1"/>
    </source>
</evidence>
<dbReference type="PANTHER" id="PTHR13328">
    <property type="entry name" value="NEGATIVE ELONGATION FACTOR A NELF-A"/>
    <property type="match status" value="1"/>
</dbReference>
<feature type="compositionally biased region" description="Basic and acidic residues" evidence="1">
    <location>
        <begin position="275"/>
        <end position="287"/>
    </location>
</feature>
<dbReference type="VEuPathDB" id="VectorBase:CQUJHB008125"/>
<gene>
    <name evidence="4" type="primary">6034929</name>
    <name evidence="3" type="ORF">CpipJ_CPIJ003424</name>
</gene>
<name>B0W910_CULQU</name>
<evidence type="ECO:0000313" key="5">
    <source>
        <dbReference type="Proteomes" id="UP000002320"/>
    </source>
</evidence>
<dbReference type="EnsemblMetazoa" id="CPIJ003424-RA">
    <property type="protein sequence ID" value="CPIJ003424-PA"/>
    <property type="gene ID" value="CPIJ003424"/>
</dbReference>
<reference evidence="3" key="1">
    <citation type="submission" date="2007-03" db="EMBL/GenBank/DDBJ databases">
        <title>Annotation of Culex pipiens quinquefasciatus.</title>
        <authorList>
            <consortium name="The Broad Institute Genome Sequencing Platform"/>
            <person name="Atkinson P.W."/>
            <person name="Hemingway J."/>
            <person name="Christensen B.M."/>
            <person name="Higgs S."/>
            <person name="Kodira C."/>
            <person name="Hannick L."/>
            <person name="Megy K."/>
            <person name="O'Leary S."/>
            <person name="Pearson M."/>
            <person name="Haas B.J."/>
            <person name="Mauceli E."/>
            <person name="Wortman J.R."/>
            <person name="Lee N.H."/>
            <person name="Guigo R."/>
            <person name="Stanke M."/>
            <person name="Alvarado L."/>
            <person name="Amedeo P."/>
            <person name="Antoine C.H."/>
            <person name="Arensburger P."/>
            <person name="Bidwell S.L."/>
            <person name="Crawford M."/>
            <person name="Camaro F."/>
            <person name="Devon K."/>
            <person name="Engels R."/>
            <person name="Hammond M."/>
            <person name="Howarth C."/>
            <person name="Koehrsen M."/>
            <person name="Lawson D."/>
            <person name="Montgomery P."/>
            <person name="Nene V."/>
            <person name="Nusbaum C."/>
            <person name="Puiu D."/>
            <person name="Romero-Severson J."/>
            <person name="Severson D.W."/>
            <person name="Shumway M."/>
            <person name="Sisk P."/>
            <person name="Stolte C."/>
            <person name="Zeng Q."/>
            <person name="Eisenstadt E."/>
            <person name="Fraser-Liggett C."/>
            <person name="Strausberg R."/>
            <person name="Galagan J."/>
            <person name="Birren B."/>
            <person name="Collins F.H."/>
        </authorList>
    </citation>
    <scope>NUCLEOTIDE SEQUENCE [LARGE SCALE GENOMIC DNA]</scope>
    <source>
        <strain evidence="3">JHB</strain>
    </source>
</reference>
<dbReference type="EMBL" id="DS231861">
    <property type="protein sequence ID" value="EDS39448.1"/>
    <property type="molecule type" value="Genomic_DNA"/>
</dbReference>
<reference evidence="4" key="2">
    <citation type="submission" date="2020-05" db="UniProtKB">
        <authorList>
            <consortium name="EnsemblMetazoa"/>
        </authorList>
    </citation>
    <scope>IDENTIFICATION</scope>
    <source>
        <strain evidence="4">JHB</strain>
    </source>
</reference>
<dbReference type="Pfam" id="PF23553">
    <property type="entry name" value="NELF-A_N"/>
    <property type="match status" value="1"/>
</dbReference>
<protein>
    <recommendedName>
        <fullName evidence="2">HDAg domain-containing protein</fullName>
    </recommendedName>
</protein>
<evidence type="ECO:0000256" key="1">
    <source>
        <dbReference type="SAM" id="MobiDB-lite"/>
    </source>
</evidence>
<dbReference type="AlphaFoldDB" id="B0W910"/>
<evidence type="ECO:0000313" key="4">
    <source>
        <dbReference type="EnsemblMetazoa" id="CPIJ003424-PA"/>
    </source>
</evidence>
<feature type="domain" description="HDAg" evidence="2">
    <location>
        <begin position="89"/>
        <end position="259"/>
    </location>
</feature>
<dbReference type="KEGG" id="cqu:CpipJ_CPIJ003424"/>
<accession>B0W910</accession>
<proteinExistence type="predicted"/>
<sequence length="1072" mass="117242">MATARDSDISLWLHNKLGTSNDSWISGSIISQLNKEVLRNIKECFSDLQTQVKLKLLLSFFHIPRRIVEEWKTELEEVIEVAGLDSELWVSMIAETIKTLPTTGSLNTEISDYEETRPIFTDMVNELRRLVVKNADLGLLPLECQYLNKAALVSVVGQQATPVKHFTLKRKPKSANLRAELLQKSSDAQSCLKKISAPTVPLRSRGIPRKMTDTTPLKGIPSRVPTGGFRSPPSSQGPNRPCLSRTPAGRKEGGVKLLEIGEQPLGYAAAKKRKREQEKEEQQKKAAEQATAQATQDVKPVVSTPTTPTVTTTTPDYAAGLTASTVYSQPATPMPTTAIKEAVVSTGAVQQPLQVQQQQQLQQPMEIKQEIKQETMTVQTIPAAPIVASIQQQTSVPPVPPLAYTTPQPQKTITIKTEPGTSLPMSVSNNPPSLVRSVTLPTATQIKTQPQQLPTVPGTVQMIQTSASGQTTLVNKAPKIEIISSKTIQPGTIQASIPKSTTIINQGGNILFTTKQLNPSTSTAPNAGTTIIQQKPGLQSYVLNTSPPGKQINIQRIITNANATGTPTLTTTISRAQHQQQLIQAQQQQIQSQNQNQVQQPSTPTRIVQIKTAPTVSLSNNQLMQNIPPLISTAAQPTILNIQSLQQQQQQQQQQVQIQQQPTTPQKRTITITAQNPQNTNMINTSVAQILQQQQLQQQQQTIQTTSIVTGTSQQPKYAQGKTIFLTNSSQIPNVLNQKGLSQIPALVPTSSLHQNIPALTPVVIQSSQQQQQVQQQTSTIPALITNISQQGGQQQQAQQIKTSPQTMTIIRPVGGGNNVTQTVLPQGLTLIQRPGQQPQLVQTIQANQAQTVGQQGQTRTIITQSAQQSQLQQQQQQHTIQFQAAGTTRTGGTTIQLVQQPQQERVIGQQPQQIQIQRTQIAQQQQQGTTVTIQQQLNATAAGQQQPQQQGARKGLSLSNKHVMEAHDMFKRANRVSRLEKALIIGFMAGYRDNPRPNPENVVTIKLNESTVIWHNALMLVESLITLDYNTGEWKTFRKYRELDPSQQNEAGTAATGGQPGSTAQQNSVVI</sequence>
<dbReference type="Proteomes" id="UP000002320">
    <property type="component" value="Unassembled WGS sequence"/>
</dbReference>
<feature type="compositionally biased region" description="Low complexity" evidence="1">
    <location>
        <begin position="288"/>
        <end position="315"/>
    </location>
</feature>
<feature type="region of interest" description="Disordered" evidence="1">
    <location>
        <begin position="1049"/>
        <end position="1072"/>
    </location>
</feature>
<dbReference type="InParanoid" id="B0W910"/>
<dbReference type="GO" id="GO:0032021">
    <property type="term" value="C:NELF complex"/>
    <property type="evidence" value="ECO:0007669"/>
    <property type="project" value="TreeGrafter"/>
</dbReference>
<dbReference type="InterPro" id="IPR052828">
    <property type="entry name" value="NELF-A_domain"/>
</dbReference>
<organism>
    <name type="scientific">Culex quinquefasciatus</name>
    <name type="common">Southern house mosquito</name>
    <name type="synonym">Culex pungens</name>
    <dbReference type="NCBI Taxonomy" id="7176"/>
    <lineage>
        <taxon>Eukaryota</taxon>
        <taxon>Metazoa</taxon>
        <taxon>Ecdysozoa</taxon>
        <taxon>Arthropoda</taxon>
        <taxon>Hexapoda</taxon>
        <taxon>Insecta</taxon>
        <taxon>Pterygota</taxon>
        <taxon>Neoptera</taxon>
        <taxon>Endopterygota</taxon>
        <taxon>Diptera</taxon>
        <taxon>Nematocera</taxon>
        <taxon>Culicoidea</taxon>
        <taxon>Culicidae</taxon>
        <taxon>Culicinae</taxon>
        <taxon>Culicini</taxon>
        <taxon>Culex</taxon>
        <taxon>Culex</taxon>
    </lineage>
</organism>
<dbReference type="eggNOG" id="ENOG502QTCD">
    <property type="taxonomic scope" value="Eukaryota"/>
</dbReference>
<dbReference type="VEuPathDB" id="VectorBase:CPIJ003424"/>